<dbReference type="OrthoDB" id="61370at2759"/>
<dbReference type="AlphaFoldDB" id="A0A9P8UIL9"/>
<keyword evidence="1" id="KW-0472">Membrane</keyword>
<feature type="transmembrane region" description="Helical" evidence="1">
    <location>
        <begin position="86"/>
        <end position="107"/>
    </location>
</feature>
<proteinExistence type="predicted"/>
<evidence type="ECO:0008006" key="4">
    <source>
        <dbReference type="Google" id="ProtNLM"/>
    </source>
</evidence>
<feature type="transmembrane region" description="Helical" evidence="1">
    <location>
        <begin position="7"/>
        <end position="31"/>
    </location>
</feature>
<dbReference type="GeneID" id="70124987"/>
<dbReference type="RefSeq" id="XP_045957177.1">
    <property type="nucleotide sequence ID" value="XM_046096094.1"/>
</dbReference>
<comment type="caution">
    <text evidence="2">The sequence shown here is derived from an EMBL/GenBank/DDBJ whole genome shotgun (WGS) entry which is preliminary data.</text>
</comment>
<feature type="transmembrane region" description="Helical" evidence="1">
    <location>
        <begin position="119"/>
        <end position="142"/>
    </location>
</feature>
<dbReference type="Proteomes" id="UP000758603">
    <property type="component" value="Unassembled WGS sequence"/>
</dbReference>
<organism evidence="2 3">
    <name type="scientific">Truncatella angustata</name>
    <dbReference type="NCBI Taxonomy" id="152316"/>
    <lineage>
        <taxon>Eukaryota</taxon>
        <taxon>Fungi</taxon>
        <taxon>Dikarya</taxon>
        <taxon>Ascomycota</taxon>
        <taxon>Pezizomycotina</taxon>
        <taxon>Sordariomycetes</taxon>
        <taxon>Xylariomycetidae</taxon>
        <taxon>Amphisphaeriales</taxon>
        <taxon>Sporocadaceae</taxon>
        <taxon>Truncatella</taxon>
    </lineage>
</organism>
<keyword evidence="3" id="KW-1185">Reference proteome</keyword>
<feature type="transmembrane region" description="Helical" evidence="1">
    <location>
        <begin position="157"/>
        <end position="183"/>
    </location>
</feature>
<accession>A0A9P8UIL9</accession>
<dbReference type="Gene3D" id="1.20.140.150">
    <property type="match status" value="1"/>
</dbReference>
<evidence type="ECO:0000313" key="2">
    <source>
        <dbReference type="EMBL" id="KAH6652900.1"/>
    </source>
</evidence>
<protein>
    <recommendedName>
        <fullName evidence="4">Transmembrane protein</fullName>
    </recommendedName>
</protein>
<evidence type="ECO:0000256" key="1">
    <source>
        <dbReference type="SAM" id="Phobius"/>
    </source>
</evidence>
<keyword evidence="1" id="KW-0812">Transmembrane</keyword>
<keyword evidence="1" id="KW-1133">Transmembrane helix</keyword>
<gene>
    <name evidence="2" type="ORF">BKA67DRAFT_303748</name>
</gene>
<dbReference type="EMBL" id="JAGPXC010000005">
    <property type="protein sequence ID" value="KAH6652900.1"/>
    <property type="molecule type" value="Genomic_DNA"/>
</dbReference>
<name>A0A9P8UIL9_9PEZI</name>
<reference evidence="2" key="1">
    <citation type="journal article" date="2021" name="Nat. Commun.">
        <title>Genetic determinants of endophytism in the Arabidopsis root mycobiome.</title>
        <authorList>
            <person name="Mesny F."/>
            <person name="Miyauchi S."/>
            <person name="Thiergart T."/>
            <person name="Pickel B."/>
            <person name="Atanasova L."/>
            <person name="Karlsson M."/>
            <person name="Huettel B."/>
            <person name="Barry K.W."/>
            <person name="Haridas S."/>
            <person name="Chen C."/>
            <person name="Bauer D."/>
            <person name="Andreopoulos W."/>
            <person name="Pangilinan J."/>
            <person name="LaButti K."/>
            <person name="Riley R."/>
            <person name="Lipzen A."/>
            <person name="Clum A."/>
            <person name="Drula E."/>
            <person name="Henrissat B."/>
            <person name="Kohler A."/>
            <person name="Grigoriev I.V."/>
            <person name="Martin F.M."/>
            <person name="Hacquard S."/>
        </authorList>
    </citation>
    <scope>NUCLEOTIDE SEQUENCE</scope>
    <source>
        <strain evidence="2">MPI-SDFR-AT-0073</strain>
    </source>
</reference>
<sequence length="199" mass="21817">MTRMVVYGVALSVFIVATLLTIVSVLTTHWLDYEIHNKNTDTTFRHTLGLHHSCSSSSDPSCRPFPDDDDCREDKTFCSLWRSSGFLLSFATVVELATLVSFIVVMAGGKFKREDGWKLVAGLLLADSAVEFTGMGIVAYLFNHDSQFIMSGWSLGWSWVLCTVSASASFVVAASLAISAWVLPSEDDYEPLGDGINDI</sequence>
<evidence type="ECO:0000313" key="3">
    <source>
        <dbReference type="Proteomes" id="UP000758603"/>
    </source>
</evidence>